<gene>
    <name evidence="2" type="ORF">CCHLO57077_00006176</name>
</gene>
<feature type="region of interest" description="Disordered" evidence="1">
    <location>
        <begin position="136"/>
        <end position="169"/>
    </location>
</feature>
<sequence length="169" mass="18363">MVENSNRKRADLDLGLIKKILGAGGFESHALVPVQRAYCVQIAPTHVLSQCFQLPIWSQQSIYRTLDPQSPLVGQNHPAAVDAIQLGEIILLVAELSKPGGARILPAGLLSGHECLPSLSTDDPSQFTLHHWLTADKPRDVDQEDSDEGDVSISDWEGSADGEDLTDKF</sequence>
<accession>A0AA35M975</accession>
<name>A0AA35M975_9HYPO</name>
<evidence type="ECO:0000256" key="1">
    <source>
        <dbReference type="SAM" id="MobiDB-lite"/>
    </source>
</evidence>
<protein>
    <submittedName>
        <fullName evidence="2">Uncharacterized protein</fullName>
    </submittedName>
</protein>
<dbReference type="EMBL" id="CABFNP030001195">
    <property type="protein sequence ID" value="CAI6092016.1"/>
    <property type="molecule type" value="Genomic_DNA"/>
</dbReference>
<feature type="compositionally biased region" description="Acidic residues" evidence="1">
    <location>
        <begin position="158"/>
        <end position="169"/>
    </location>
</feature>
<dbReference type="AlphaFoldDB" id="A0AA35M975"/>
<evidence type="ECO:0000313" key="3">
    <source>
        <dbReference type="Proteomes" id="UP001160390"/>
    </source>
</evidence>
<keyword evidence="3" id="KW-1185">Reference proteome</keyword>
<organism evidence="2 3">
    <name type="scientific">Clonostachys chloroleuca</name>
    <dbReference type="NCBI Taxonomy" id="1926264"/>
    <lineage>
        <taxon>Eukaryota</taxon>
        <taxon>Fungi</taxon>
        <taxon>Dikarya</taxon>
        <taxon>Ascomycota</taxon>
        <taxon>Pezizomycotina</taxon>
        <taxon>Sordariomycetes</taxon>
        <taxon>Hypocreomycetidae</taxon>
        <taxon>Hypocreales</taxon>
        <taxon>Bionectriaceae</taxon>
        <taxon>Clonostachys</taxon>
    </lineage>
</organism>
<reference evidence="2" key="1">
    <citation type="submission" date="2023-01" db="EMBL/GenBank/DDBJ databases">
        <authorList>
            <person name="Piombo E."/>
        </authorList>
    </citation>
    <scope>NUCLEOTIDE SEQUENCE</scope>
</reference>
<proteinExistence type="predicted"/>
<evidence type="ECO:0000313" key="2">
    <source>
        <dbReference type="EMBL" id="CAI6092016.1"/>
    </source>
</evidence>
<dbReference type="Proteomes" id="UP001160390">
    <property type="component" value="Unassembled WGS sequence"/>
</dbReference>
<comment type="caution">
    <text evidence="2">The sequence shown here is derived from an EMBL/GenBank/DDBJ whole genome shotgun (WGS) entry which is preliminary data.</text>
</comment>